<dbReference type="EMBL" id="GBXM01038668">
    <property type="protein sequence ID" value="JAH69909.1"/>
    <property type="molecule type" value="Transcribed_RNA"/>
</dbReference>
<name>A0A0E9UVK5_ANGAN</name>
<reference evidence="1" key="1">
    <citation type="submission" date="2014-11" db="EMBL/GenBank/DDBJ databases">
        <authorList>
            <person name="Amaro Gonzalez C."/>
        </authorList>
    </citation>
    <scope>NUCLEOTIDE SEQUENCE</scope>
</reference>
<dbReference type="AlphaFoldDB" id="A0A0E9UVK5"/>
<proteinExistence type="predicted"/>
<accession>A0A0E9UVK5</accession>
<sequence>MVCESQTRQAAMSHRNRAMIQKVNRRSNFLKSSISHRKASSASYSF</sequence>
<organism evidence="1">
    <name type="scientific">Anguilla anguilla</name>
    <name type="common">European freshwater eel</name>
    <name type="synonym">Muraena anguilla</name>
    <dbReference type="NCBI Taxonomy" id="7936"/>
    <lineage>
        <taxon>Eukaryota</taxon>
        <taxon>Metazoa</taxon>
        <taxon>Chordata</taxon>
        <taxon>Craniata</taxon>
        <taxon>Vertebrata</taxon>
        <taxon>Euteleostomi</taxon>
        <taxon>Actinopterygii</taxon>
        <taxon>Neopterygii</taxon>
        <taxon>Teleostei</taxon>
        <taxon>Anguilliformes</taxon>
        <taxon>Anguillidae</taxon>
        <taxon>Anguilla</taxon>
    </lineage>
</organism>
<evidence type="ECO:0000313" key="1">
    <source>
        <dbReference type="EMBL" id="JAH69909.1"/>
    </source>
</evidence>
<reference evidence="1" key="2">
    <citation type="journal article" date="2015" name="Fish Shellfish Immunol.">
        <title>Early steps in the European eel (Anguilla anguilla)-Vibrio vulnificus interaction in the gills: Role of the RtxA13 toxin.</title>
        <authorList>
            <person name="Callol A."/>
            <person name="Pajuelo D."/>
            <person name="Ebbesson L."/>
            <person name="Teles M."/>
            <person name="MacKenzie S."/>
            <person name="Amaro C."/>
        </authorList>
    </citation>
    <scope>NUCLEOTIDE SEQUENCE</scope>
</reference>
<protein>
    <submittedName>
        <fullName evidence="1">Uncharacterized protein</fullName>
    </submittedName>
</protein>